<evidence type="ECO:0000256" key="3">
    <source>
        <dbReference type="ARBA" id="ARBA00007282"/>
    </source>
</evidence>
<dbReference type="GO" id="GO:0008374">
    <property type="term" value="F:O-acyltransferase activity"/>
    <property type="evidence" value="ECO:0007669"/>
    <property type="project" value="InterPro"/>
</dbReference>
<dbReference type="Proteomes" id="UP001209540">
    <property type="component" value="Unassembled WGS sequence"/>
</dbReference>
<dbReference type="PANTHER" id="PTHR31595:SF57">
    <property type="entry name" value="OS04G0481900 PROTEIN"/>
    <property type="match status" value="1"/>
</dbReference>
<dbReference type="GO" id="GO:0006629">
    <property type="term" value="P:lipid metabolic process"/>
    <property type="evidence" value="ECO:0007669"/>
    <property type="project" value="InterPro"/>
</dbReference>
<dbReference type="EMBL" id="JAIXMP010000063">
    <property type="protein sequence ID" value="KAI9244134.1"/>
    <property type="molecule type" value="Genomic_DNA"/>
</dbReference>
<evidence type="ECO:0000313" key="11">
    <source>
        <dbReference type="Proteomes" id="UP001209540"/>
    </source>
</evidence>
<evidence type="ECO:0000256" key="7">
    <source>
        <dbReference type="ARBA" id="ARBA00023136"/>
    </source>
</evidence>
<evidence type="ECO:0000256" key="4">
    <source>
        <dbReference type="ARBA" id="ARBA00022679"/>
    </source>
</evidence>
<comment type="caution">
    <text evidence="10">The sequence shown here is derived from an EMBL/GenBank/DDBJ whole genome shotgun (WGS) entry which is preliminary data.</text>
</comment>
<organism evidence="10 11">
    <name type="scientific">Phascolomyces articulosus</name>
    <dbReference type="NCBI Taxonomy" id="60185"/>
    <lineage>
        <taxon>Eukaryota</taxon>
        <taxon>Fungi</taxon>
        <taxon>Fungi incertae sedis</taxon>
        <taxon>Mucoromycota</taxon>
        <taxon>Mucoromycotina</taxon>
        <taxon>Mucoromycetes</taxon>
        <taxon>Mucorales</taxon>
        <taxon>Lichtheimiaceae</taxon>
        <taxon>Phascolomyces</taxon>
    </lineage>
</organism>
<evidence type="ECO:0000313" key="10">
    <source>
        <dbReference type="EMBL" id="KAI9244134.1"/>
    </source>
</evidence>
<dbReference type="Pfam" id="PF13813">
    <property type="entry name" value="MBOAT_2"/>
    <property type="match status" value="1"/>
</dbReference>
<comment type="pathway">
    <text evidence="2">Secondary metabolite biosynthesis.</text>
</comment>
<keyword evidence="11" id="KW-1185">Reference proteome</keyword>
<dbReference type="AlphaFoldDB" id="A0AAD5JL66"/>
<feature type="transmembrane region" description="Helical" evidence="8">
    <location>
        <begin position="20"/>
        <end position="40"/>
    </location>
</feature>
<dbReference type="PANTHER" id="PTHR31595">
    <property type="entry name" value="LONG-CHAIN-ALCOHOL O-FATTY-ACYLTRANSFERASE 3-RELATED"/>
    <property type="match status" value="1"/>
</dbReference>
<dbReference type="InterPro" id="IPR032805">
    <property type="entry name" value="Wax_synthase_dom"/>
</dbReference>
<name>A0AAD5JL66_9FUNG</name>
<dbReference type="InterPro" id="IPR044851">
    <property type="entry name" value="Wax_synthase"/>
</dbReference>
<feature type="transmembrane region" description="Helical" evidence="8">
    <location>
        <begin position="76"/>
        <end position="96"/>
    </location>
</feature>
<keyword evidence="7 8" id="KW-0472">Membrane</keyword>
<dbReference type="GO" id="GO:0016020">
    <property type="term" value="C:membrane"/>
    <property type="evidence" value="ECO:0007669"/>
    <property type="project" value="UniProtKB-SubCell"/>
</dbReference>
<evidence type="ECO:0000256" key="5">
    <source>
        <dbReference type="ARBA" id="ARBA00022692"/>
    </source>
</evidence>
<protein>
    <recommendedName>
        <fullName evidence="9">Wax synthase domain-containing protein</fullName>
    </recommendedName>
</protein>
<gene>
    <name evidence="10" type="ORF">BDA99DRAFT_610260</name>
</gene>
<keyword evidence="5 8" id="KW-0812">Transmembrane</keyword>
<feature type="domain" description="Wax synthase" evidence="9">
    <location>
        <begin position="219"/>
        <end position="318"/>
    </location>
</feature>
<evidence type="ECO:0000256" key="2">
    <source>
        <dbReference type="ARBA" id="ARBA00005179"/>
    </source>
</evidence>
<feature type="transmembrane region" description="Helical" evidence="8">
    <location>
        <begin position="342"/>
        <end position="364"/>
    </location>
</feature>
<evidence type="ECO:0000259" key="9">
    <source>
        <dbReference type="Pfam" id="PF13813"/>
    </source>
</evidence>
<reference evidence="10" key="1">
    <citation type="journal article" date="2022" name="IScience">
        <title>Evolution of zygomycete secretomes and the origins of terrestrial fungal ecologies.</title>
        <authorList>
            <person name="Chang Y."/>
            <person name="Wang Y."/>
            <person name="Mondo S."/>
            <person name="Ahrendt S."/>
            <person name="Andreopoulos W."/>
            <person name="Barry K."/>
            <person name="Beard J."/>
            <person name="Benny G.L."/>
            <person name="Blankenship S."/>
            <person name="Bonito G."/>
            <person name="Cuomo C."/>
            <person name="Desiro A."/>
            <person name="Gervers K.A."/>
            <person name="Hundley H."/>
            <person name="Kuo A."/>
            <person name="LaButti K."/>
            <person name="Lang B.F."/>
            <person name="Lipzen A."/>
            <person name="O'Donnell K."/>
            <person name="Pangilinan J."/>
            <person name="Reynolds N."/>
            <person name="Sandor L."/>
            <person name="Smith M.E."/>
            <person name="Tsang A."/>
            <person name="Grigoriev I.V."/>
            <person name="Stajich J.E."/>
            <person name="Spatafora J.W."/>
        </authorList>
    </citation>
    <scope>NUCLEOTIDE SEQUENCE</scope>
    <source>
        <strain evidence="10">RSA 2281</strain>
    </source>
</reference>
<comment type="subcellular location">
    <subcellularLocation>
        <location evidence="1">Membrane</location>
        <topology evidence="1">Multi-pass membrane protein</topology>
    </subcellularLocation>
</comment>
<evidence type="ECO:0000256" key="1">
    <source>
        <dbReference type="ARBA" id="ARBA00004141"/>
    </source>
</evidence>
<evidence type="ECO:0000256" key="6">
    <source>
        <dbReference type="ARBA" id="ARBA00022989"/>
    </source>
</evidence>
<evidence type="ECO:0000256" key="8">
    <source>
        <dbReference type="SAM" id="Phobius"/>
    </source>
</evidence>
<feature type="transmembrane region" description="Helical" evidence="8">
    <location>
        <begin position="183"/>
        <end position="202"/>
    </location>
</feature>
<keyword evidence="4" id="KW-0808">Transferase</keyword>
<accession>A0AAD5JL66</accession>
<reference evidence="10" key="2">
    <citation type="submission" date="2023-02" db="EMBL/GenBank/DDBJ databases">
        <authorList>
            <consortium name="DOE Joint Genome Institute"/>
            <person name="Mondo S.J."/>
            <person name="Chang Y."/>
            <person name="Wang Y."/>
            <person name="Ahrendt S."/>
            <person name="Andreopoulos W."/>
            <person name="Barry K."/>
            <person name="Beard J."/>
            <person name="Benny G.L."/>
            <person name="Blankenship S."/>
            <person name="Bonito G."/>
            <person name="Cuomo C."/>
            <person name="Desiro A."/>
            <person name="Gervers K.A."/>
            <person name="Hundley H."/>
            <person name="Kuo A."/>
            <person name="LaButti K."/>
            <person name="Lang B.F."/>
            <person name="Lipzen A."/>
            <person name="O'Donnell K."/>
            <person name="Pangilinan J."/>
            <person name="Reynolds N."/>
            <person name="Sandor L."/>
            <person name="Smith M.W."/>
            <person name="Tsang A."/>
            <person name="Grigoriev I.V."/>
            <person name="Stajich J.E."/>
            <person name="Spatafora J.W."/>
        </authorList>
    </citation>
    <scope>NUCLEOTIDE SEQUENCE</scope>
    <source>
        <strain evidence="10">RSA 2281</strain>
    </source>
</reference>
<proteinExistence type="inferred from homology"/>
<sequence length="374" mass="42702">MPWPGSLEPPIHITVPAPIVVRTPVLLGIYGGLLTLDYVAFKFQNKLPLGKVPLRMALMSIHTTIPLVFASSSVGANLFFIAVPWFYVTYSSVIPVEKYSFREWLDSLQCLLLDASPEKRWLLATRKIPTLKLSKEEQYEARIKGVVRIVRGIGKLIIMKYLVDPLLPDPLSSVLTLPWLHPTSLLSTLLFGCKAYFFLGVADIGTGIQQMSLGVPSIDLFNSPMIASTPREFWSRRWNLYMQRLFHLLIFSPEQRIVDHHNTKKEDDQNKKKKIDQQIGVNRKLRGLSVFVTSGLYHEVLMLSLFRETTGENLLFFTLQGLMVLLEITLREKTGYRQDLSGWKRVIGFAGTWFNFALTGRIFMAPFLRYFSST</sequence>
<keyword evidence="6 8" id="KW-1133">Transmembrane helix</keyword>
<comment type="similarity">
    <text evidence="3">Belongs to the wax synthase family.</text>
</comment>